<name>A0A0P7HV84_9EURY</name>
<protein>
    <recommendedName>
        <fullName evidence="4">Flp pilus assembly protein TadB</fullName>
    </recommendedName>
</protein>
<dbReference type="EMBL" id="LGUC01000001">
    <property type="protein sequence ID" value="KPN30724.1"/>
    <property type="molecule type" value="Genomic_DNA"/>
</dbReference>
<evidence type="ECO:0000313" key="2">
    <source>
        <dbReference type="EMBL" id="KPN30724.1"/>
    </source>
</evidence>
<evidence type="ECO:0000256" key="1">
    <source>
        <dbReference type="SAM" id="Phobius"/>
    </source>
</evidence>
<gene>
    <name evidence="2" type="ORF">SY89_01462</name>
</gene>
<dbReference type="Proteomes" id="UP000050535">
    <property type="component" value="Unassembled WGS sequence"/>
</dbReference>
<feature type="transmembrane region" description="Helical" evidence="1">
    <location>
        <begin position="478"/>
        <end position="497"/>
    </location>
</feature>
<accession>A0A0P7HV84</accession>
<comment type="caution">
    <text evidence="2">The sequence shown here is derived from an EMBL/GenBank/DDBJ whole genome shotgun (WGS) entry which is preliminary data.</text>
</comment>
<keyword evidence="1" id="KW-1133">Transmembrane helix</keyword>
<dbReference type="AlphaFoldDB" id="A0A0P7HV84"/>
<sequence>MAAAEAIGAALTTAVAFAGFIAGVPALLPLAVALGVVPAVVVRAVPGTLVALSRTRALGDAPALFGRLTLRLRVEPSLERAVTFAARSGDGALAASLAAHARDARGTGDSGLASFAAEWGEHAPWIEQAAALVVDAAEAPADERDTGVERALAAARSGVEERAAAFAGEIRAPVTGLYAFGVLLPLALVGVLPAARLAGVNVGIATLAVLYNLLLPIGLLGAGVWLLAERPVSFPPPRIDATNPEVPDRRRSAALLGVSAGGVAGAGCTLFLPWAAPIVAAGIGTGVALLWLFTPVRAFHREIQEVESGLPDALALVGRRVDDGVAVERAVEAAATALGGETGALLDRVSGRRSMLGLSVEESFFGRFGALRHLPSPRAHDAGRLLALAATEGPPAGDALVAAGDHLRELARIERETRRELAAITGTLSNTAALFGPLVGGVSVAMVGRIPADAGGRLTGGGAPTASTLGPDTLGPVVGLYVLLLAAILTGLATALERGVDRSLLGYRIGLALPTATAAYVAAVVAAAAVL</sequence>
<feature type="transmembrane region" description="Helical" evidence="1">
    <location>
        <begin position="204"/>
        <end position="228"/>
    </location>
</feature>
<dbReference type="PATRIC" id="fig|699431.3.peg.1495"/>
<feature type="transmembrane region" description="Helical" evidence="1">
    <location>
        <begin position="421"/>
        <end position="447"/>
    </location>
</feature>
<feature type="transmembrane region" description="Helical" evidence="1">
    <location>
        <begin position="177"/>
        <end position="198"/>
    </location>
</feature>
<proteinExistence type="predicted"/>
<keyword evidence="1" id="KW-0812">Transmembrane</keyword>
<feature type="transmembrane region" description="Helical" evidence="1">
    <location>
        <begin position="278"/>
        <end position="294"/>
    </location>
</feature>
<keyword evidence="3" id="KW-1185">Reference proteome</keyword>
<dbReference type="STRING" id="699431.SY89_01462"/>
<evidence type="ECO:0008006" key="4">
    <source>
        <dbReference type="Google" id="ProtNLM"/>
    </source>
</evidence>
<evidence type="ECO:0000313" key="3">
    <source>
        <dbReference type="Proteomes" id="UP000050535"/>
    </source>
</evidence>
<reference evidence="3" key="1">
    <citation type="submission" date="2013-11" db="EMBL/GenBank/DDBJ databases">
        <authorList>
            <person name="Hoang H.T."/>
            <person name="Killian M.L."/>
            <person name="Madson D.M."/>
            <person name="Arruda P.H.E."/>
            <person name="Sun D."/>
            <person name="Schwartz K.J."/>
            <person name="Yoon K."/>
        </authorList>
    </citation>
    <scope>NUCLEOTIDE SEQUENCE [LARGE SCALE GENOMIC DNA]</scope>
    <source>
        <strain evidence="3">CDK2</strain>
    </source>
</reference>
<keyword evidence="1" id="KW-0472">Membrane</keyword>
<organism evidence="2 3">
    <name type="scientific">Halolamina pelagica</name>
    <dbReference type="NCBI Taxonomy" id="699431"/>
    <lineage>
        <taxon>Archaea</taxon>
        <taxon>Methanobacteriati</taxon>
        <taxon>Methanobacteriota</taxon>
        <taxon>Stenosarchaea group</taxon>
        <taxon>Halobacteria</taxon>
        <taxon>Halobacteriales</taxon>
        <taxon>Haloferacaceae</taxon>
    </lineage>
</organism>
<feature type="transmembrane region" description="Helical" evidence="1">
    <location>
        <begin position="509"/>
        <end position="530"/>
    </location>
</feature>